<comment type="caution">
    <text evidence="2">The sequence shown here is derived from an EMBL/GenBank/DDBJ whole genome shotgun (WGS) entry which is preliminary data.</text>
</comment>
<reference evidence="2 3" key="1">
    <citation type="submission" date="2019-06" db="EMBL/GenBank/DDBJ databases">
        <title>Sequencing the genomes of 1000 actinobacteria strains.</title>
        <authorList>
            <person name="Klenk H.-P."/>
        </authorList>
    </citation>
    <scope>NUCLEOTIDE SEQUENCE [LARGE SCALE GENOMIC DNA]</scope>
    <source>
        <strain evidence="2 3">DSM 19828</strain>
    </source>
</reference>
<accession>A0A542ED52</accession>
<protein>
    <submittedName>
        <fullName evidence="2">Uncharacterized protein</fullName>
    </submittedName>
</protein>
<feature type="region of interest" description="Disordered" evidence="1">
    <location>
        <begin position="80"/>
        <end position="120"/>
    </location>
</feature>
<feature type="compositionally biased region" description="Basic and acidic residues" evidence="1">
    <location>
        <begin position="93"/>
        <end position="120"/>
    </location>
</feature>
<dbReference type="AlphaFoldDB" id="A0A542ED52"/>
<dbReference type="OrthoDB" id="4866346at2"/>
<dbReference type="RefSeq" id="WP_141927445.1">
    <property type="nucleotide sequence ID" value="NZ_BAABCI010000015.1"/>
</dbReference>
<organism evidence="2 3">
    <name type="scientific">Yimella lutea</name>
    <dbReference type="NCBI Taxonomy" id="587872"/>
    <lineage>
        <taxon>Bacteria</taxon>
        <taxon>Bacillati</taxon>
        <taxon>Actinomycetota</taxon>
        <taxon>Actinomycetes</taxon>
        <taxon>Micrococcales</taxon>
        <taxon>Dermacoccaceae</taxon>
        <taxon>Yimella</taxon>
    </lineage>
</organism>
<dbReference type="Proteomes" id="UP000320806">
    <property type="component" value="Unassembled WGS sequence"/>
</dbReference>
<evidence type="ECO:0000256" key="1">
    <source>
        <dbReference type="SAM" id="MobiDB-lite"/>
    </source>
</evidence>
<sequence>MNDAPIGRTVVLNKGFVDSLSKGQLQAYVQVLVDASENHPDADKDVLREELERSFQRIGVEISPVEIDRTAEQLVGEGAAPLTISTNDGTILFEREERSSAEPTQETHADPADPERPLYS</sequence>
<name>A0A542ED52_9MICO</name>
<dbReference type="EMBL" id="VFMO01000001">
    <property type="protein sequence ID" value="TQJ13259.1"/>
    <property type="molecule type" value="Genomic_DNA"/>
</dbReference>
<keyword evidence="3" id="KW-1185">Reference proteome</keyword>
<proteinExistence type="predicted"/>
<evidence type="ECO:0000313" key="2">
    <source>
        <dbReference type="EMBL" id="TQJ13259.1"/>
    </source>
</evidence>
<evidence type="ECO:0000313" key="3">
    <source>
        <dbReference type="Proteomes" id="UP000320806"/>
    </source>
</evidence>
<gene>
    <name evidence="2" type="ORF">FB459_0663</name>
</gene>